<evidence type="ECO:0000313" key="2">
    <source>
        <dbReference type="Proteomes" id="UP001385951"/>
    </source>
</evidence>
<proteinExistence type="predicted"/>
<keyword evidence="2" id="KW-1185">Reference proteome</keyword>
<protein>
    <submittedName>
        <fullName evidence="1">Uncharacterized protein</fullName>
    </submittedName>
</protein>
<comment type="caution">
    <text evidence="1">The sequence shown here is derived from an EMBL/GenBank/DDBJ whole genome shotgun (WGS) entry which is preliminary data.</text>
</comment>
<dbReference type="EMBL" id="JASBNA010000017">
    <property type="protein sequence ID" value="KAK7686180.1"/>
    <property type="molecule type" value="Genomic_DNA"/>
</dbReference>
<reference evidence="1 2" key="1">
    <citation type="submission" date="2022-09" db="EMBL/GenBank/DDBJ databases">
        <authorList>
            <person name="Palmer J.M."/>
        </authorList>
    </citation>
    <scope>NUCLEOTIDE SEQUENCE [LARGE SCALE GENOMIC DNA]</scope>
    <source>
        <strain evidence="1 2">DSM 7382</strain>
    </source>
</reference>
<dbReference type="AlphaFoldDB" id="A0AAW0G4V1"/>
<evidence type="ECO:0000313" key="1">
    <source>
        <dbReference type="EMBL" id="KAK7686180.1"/>
    </source>
</evidence>
<dbReference type="Proteomes" id="UP001385951">
    <property type="component" value="Unassembled WGS sequence"/>
</dbReference>
<name>A0AAW0G4V1_9APHY</name>
<sequence length="384" mass="42880">MNSRMENRPSSATNRCLIINELPEQIARALECLGIGNLPAFVLTRRAFMQPGLNILWSNLKGLHPLCHVLQCHSSRCDWERLAKYAALVRHITIWNEEDMDLELIKYWSNRKASSSILPNLRHLTWLIHGIEEAWCSLSLIKPLLENVSLSVDSGVSATDLNRIHAACWDVLRIAANLRTATFDLYGDNGSDSDDDTDTTSQSACGVDVPLPPISSWDRLERFSHRFSISTDSLNHLSWLPDLKELNVAFEPRLSFETPSSKPFFPSLVVLVLIVPTVESLSVTISLIRHIQSTRLETLVINADEQPGEIQVHALMQAIGLHKGLHNVSLSSISTSERHGSPCLLTDTTLEPLFALTAPRAITTWPAVEALELGTHRYYASLEV</sequence>
<accession>A0AAW0G4V1</accession>
<gene>
    <name evidence="1" type="ORF">QCA50_010400</name>
</gene>
<organism evidence="1 2">
    <name type="scientific">Cerrena zonata</name>
    <dbReference type="NCBI Taxonomy" id="2478898"/>
    <lineage>
        <taxon>Eukaryota</taxon>
        <taxon>Fungi</taxon>
        <taxon>Dikarya</taxon>
        <taxon>Basidiomycota</taxon>
        <taxon>Agaricomycotina</taxon>
        <taxon>Agaricomycetes</taxon>
        <taxon>Polyporales</taxon>
        <taxon>Cerrenaceae</taxon>
        <taxon>Cerrena</taxon>
    </lineage>
</organism>